<evidence type="ECO:0000256" key="1">
    <source>
        <dbReference type="SAM" id="Coils"/>
    </source>
</evidence>
<reference evidence="3" key="1">
    <citation type="submission" date="2023-07" db="EMBL/GenBank/DDBJ databases">
        <title>30 novel species of actinomycetes from the DSMZ collection.</title>
        <authorList>
            <person name="Nouioui I."/>
        </authorList>
    </citation>
    <scope>NUCLEOTIDE SEQUENCE [LARGE SCALE GENOMIC DNA]</scope>
    <source>
        <strain evidence="3">DSM 44917</strain>
    </source>
</reference>
<sequence>MPDQPTTTPTPTPARDTARLRTYARLLRQLPRPAAAALAAAMATDPDPQVRTTTINQAAVLVSAAHGLGWITPASEADGLREEIAEAIHATSICEGTNAAHCTGACDTAAAATLAFLAPARRGPELTEMRTTARVGLGLHEAAHNEAERWRERAETAEALLRRASHLTETTHALRGQGGHDQLGPDLTCAGCALVSEIRTHLNSPKENTR</sequence>
<dbReference type="Proteomes" id="UP001183388">
    <property type="component" value="Unassembled WGS sequence"/>
</dbReference>
<dbReference type="RefSeq" id="WP_311629790.1">
    <property type="nucleotide sequence ID" value="NZ_JAVREN010000008.1"/>
</dbReference>
<gene>
    <name evidence="2" type="ORF">RM780_07725</name>
</gene>
<keyword evidence="1" id="KW-0175">Coiled coil</keyword>
<accession>A0ABU2L5X9</accession>
<comment type="caution">
    <text evidence="2">The sequence shown here is derived from an EMBL/GenBank/DDBJ whole genome shotgun (WGS) entry which is preliminary data.</text>
</comment>
<protein>
    <submittedName>
        <fullName evidence="2">Uncharacterized protein</fullName>
    </submittedName>
</protein>
<organism evidence="2 3">
    <name type="scientific">Streptomyces boetiae</name>
    <dbReference type="NCBI Taxonomy" id="3075541"/>
    <lineage>
        <taxon>Bacteria</taxon>
        <taxon>Bacillati</taxon>
        <taxon>Actinomycetota</taxon>
        <taxon>Actinomycetes</taxon>
        <taxon>Kitasatosporales</taxon>
        <taxon>Streptomycetaceae</taxon>
        <taxon>Streptomyces</taxon>
    </lineage>
</organism>
<proteinExistence type="predicted"/>
<evidence type="ECO:0000313" key="2">
    <source>
        <dbReference type="EMBL" id="MDT0306851.1"/>
    </source>
</evidence>
<dbReference type="EMBL" id="JAVREN010000008">
    <property type="protein sequence ID" value="MDT0306851.1"/>
    <property type="molecule type" value="Genomic_DNA"/>
</dbReference>
<keyword evidence="3" id="KW-1185">Reference proteome</keyword>
<name>A0ABU2L5X9_9ACTN</name>
<feature type="coiled-coil region" evidence="1">
    <location>
        <begin position="140"/>
        <end position="167"/>
    </location>
</feature>
<evidence type="ECO:0000313" key="3">
    <source>
        <dbReference type="Proteomes" id="UP001183388"/>
    </source>
</evidence>